<keyword evidence="6" id="KW-1185">Reference proteome</keyword>
<reference evidence="5 6" key="1">
    <citation type="submission" date="2018-06" db="EMBL/GenBank/DDBJ databases">
        <authorList>
            <person name="Strepis N."/>
        </authorList>
    </citation>
    <scope>NUCLEOTIDE SEQUENCE [LARGE SCALE GENOMIC DNA]</scope>
    <source>
        <strain evidence="5">LUCI</strain>
    </source>
</reference>
<dbReference type="OrthoDB" id="9781630at2"/>
<keyword evidence="1" id="KW-0805">Transcription regulation</keyword>
<dbReference type="InterPro" id="IPR036390">
    <property type="entry name" value="WH_DNA-bd_sf"/>
</dbReference>
<keyword evidence="2" id="KW-0238">DNA-binding</keyword>
<dbReference type="PRINTS" id="PR00035">
    <property type="entry name" value="HTHGNTR"/>
</dbReference>
<keyword evidence="3" id="KW-0804">Transcription</keyword>
<evidence type="ECO:0000256" key="2">
    <source>
        <dbReference type="ARBA" id="ARBA00023125"/>
    </source>
</evidence>
<dbReference type="AlphaFoldDB" id="A0A498RE55"/>
<feature type="domain" description="HTH gntR-type" evidence="4">
    <location>
        <begin position="12"/>
        <end position="79"/>
    </location>
</feature>
<dbReference type="GO" id="GO:0003700">
    <property type="term" value="F:DNA-binding transcription factor activity"/>
    <property type="evidence" value="ECO:0007669"/>
    <property type="project" value="InterPro"/>
</dbReference>
<evidence type="ECO:0000256" key="3">
    <source>
        <dbReference type="ARBA" id="ARBA00023163"/>
    </source>
</evidence>
<protein>
    <submittedName>
        <fullName evidence="5">Transcription regulator hth gntr</fullName>
    </submittedName>
</protein>
<dbReference type="CDD" id="cd07377">
    <property type="entry name" value="WHTH_GntR"/>
    <property type="match status" value="1"/>
</dbReference>
<dbReference type="Gene3D" id="1.10.10.10">
    <property type="entry name" value="Winged helix-like DNA-binding domain superfamily/Winged helix DNA-binding domain"/>
    <property type="match status" value="1"/>
</dbReference>
<name>A0A498RE55_9FIRM</name>
<dbReference type="RefSeq" id="WP_122629915.1">
    <property type="nucleotide sequence ID" value="NZ_UPPP01000105.1"/>
</dbReference>
<evidence type="ECO:0000313" key="5">
    <source>
        <dbReference type="EMBL" id="VBB09100.1"/>
    </source>
</evidence>
<dbReference type="PANTHER" id="PTHR43537">
    <property type="entry name" value="TRANSCRIPTIONAL REGULATOR, GNTR FAMILY"/>
    <property type="match status" value="1"/>
</dbReference>
<proteinExistence type="predicted"/>
<dbReference type="InterPro" id="IPR011711">
    <property type="entry name" value="GntR_C"/>
</dbReference>
<dbReference type="InterPro" id="IPR000524">
    <property type="entry name" value="Tscrpt_reg_HTH_GntR"/>
</dbReference>
<dbReference type="Proteomes" id="UP000277811">
    <property type="component" value="Unassembled WGS sequence"/>
</dbReference>
<evidence type="ECO:0000313" key="6">
    <source>
        <dbReference type="Proteomes" id="UP000277811"/>
    </source>
</evidence>
<dbReference type="PANTHER" id="PTHR43537:SF24">
    <property type="entry name" value="GLUCONATE OPERON TRANSCRIPTIONAL REPRESSOR"/>
    <property type="match status" value="1"/>
</dbReference>
<dbReference type="Gene3D" id="1.20.120.530">
    <property type="entry name" value="GntR ligand-binding domain-like"/>
    <property type="match status" value="1"/>
</dbReference>
<dbReference type="InterPro" id="IPR036388">
    <property type="entry name" value="WH-like_DNA-bd_sf"/>
</dbReference>
<dbReference type="SUPFAM" id="SSF46785">
    <property type="entry name" value="Winged helix' DNA-binding domain"/>
    <property type="match status" value="1"/>
</dbReference>
<dbReference type="InterPro" id="IPR008920">
    <property type="entry name" value="TF_FadR/GntR_C"/>
</dbReference>
<dbReference type="SMART" id="SM00895">
    <property type="entry name" value="FCD"/>
    <property type="match status" value="1"/>
</dbReference>
<dbReference type="GO" id="GO:0003677">
    <property type="term" value="F:DNA binding"/>
    <property type="evidence" value="ECO:0007669"/>
    <property type="project" value="UniProtKB-KW"/>
</dbReference>
<dbReference type="SUPFAM" id="SSF48008">
    <property type="entry name" value="GntR ligand-binding domain-like"/>
    <property type="match status" value="1"/>
</dbReference>
<organism evidence="5 6">
    <name type="scientific">Lucifera butyrica</name>
    <dbReference type="NCBI Taxonomy" id="1351585"/>
    <lineage>
        <taxon>Bacteria</taxon>
        <taxon>Bacillati</taxon>
        <taxon>Bacillota</taxon>
        <taxon>Negativicutes</taxon>
        <taxon>Veillonellales</taxon>
        <taxon>Veillonellaceae</taxon>
        <taxon>Lucifera</taxon>
    </lineage>
</organism>
<dbReference type="Pfam" id="PF07729">
    <property type="entry name" value="FCD"/>
    <property type="match status" value="1"/>
</dbReference>
<gene>
    <name evidence="5" type="ORF">LUCI_4386</name>
</gene>
<dbReference type="Pfam" id="PF00392">
    <property type="entry name" value="GntR"/>
    <property type="match status" value="1"/>
</dbReference>
<sequence>MKDLDFSVNNDDSLHIKVYKHIKSQIINGGYGPGEILLETKLADELGVSRTPIREAIHLLELEGLVESSTKKGAAVLGISTKDVQDIYAIRQLVEGLAARWAAEHLTAVEIKELQKIFELMEFYAHKLDVEEVTELDNRFHQIIYEASGSKILKLTLGNLHKYVQMARQESLKAHDRLPHTIEEHRAVLQAFLDRDAEVAEKALAYHAKMAYLNIIDQQPE</sequence>
<evidence type="ECO:0000259" key="4">
    <source>
        <dbReference type="PROSITE" id="PS50949"/>
    </source>
</evidence>
<accession>A0A498RE55</accession>
<dbReference type="EMBL" id="UPPP01000105">
    <property type="protein sequence ID" value="VBB09100.1"/>
    <property type="molecule type" value="Genomic_DNA"/>
</dbReference>
<dbReference type="SMART" id="SM00345">
    <property type="entry name" value="HTH_GNTR"/>
    <property type="match status" value="1"/>
</dbReference>
<evidence type="ECO:0000256" key="1">
    <source>
        <dbReference type="ARBA" id="ARBA00023015"/>
    </source>
</evidence>
<dbReference type="PROSITE" id="PS50949">
    <property type="entry name" value="HTH_GNTR"/>
    <property type="match status" value="1"/>
</dbReference>